<dbReference type="Proteomes" id="UP000828048">
    <property type="component" value="Chromosome 4"/>
</dbReference>
<sequence length="394" mass="45068">MKGRREVTLGKTNKAHQPEWARMFMGSGSDIEHEAFRHVLPYGYNVINRNVHNIAIHLARDEDRTCSCSIWAWERFPSLRRQPNTLKAGEPRIARWNKMKKKNIENVGLALNSARECFQWHPYAISEKNWVFPKFYKEREEWVSVCLGIEEDFESFARFFRPCKFVGLGCLERYLPRRVAMQFGMDQDLPGLVACANGTPEIAWESYTRQIKYGRLYVPSRSFMSDVTTRYLEWWKQSKLAQKDARKRVKPTKLGGKDEKSFTKTPGISLQIPKGKRKKFNREVKPVGKDKQRLVDAAGNRMSGDGKCFPGPQPQIPSSLTADHCAGKKMESLVEHKDNTVRGEATMGGSHRPPEDTIGCSVGIPSHQVRIGKPLPTLEGISVPKARLMYQDLK</sequence>
<name>A0ACB7Z153_9ERIC</name>
<evidence type="ECO:0000313" key="1">
    <source>
        <dbReference type="EMBL" id="KAH7859569.1"/>
    </source>
</evidence>
<protein>
    <submittedName>
        <fullName evidence="1">Uncharacterized protein</fullName>
    </submittedName>
</protein>
<accession>A0ACB7Z153</accession>
<dbReference type="EMBL" id="CM037154">
    <property type="protein sequence ID" value="KAH7859569.1"/>
    <property type="molecule type" value="Genomic_DNA"/>
</dbReference>
<reference evidence="1 2" key="1">
    <citation type="journal article" date="2021" name="Hortic Res">
        <title>High-quality reference genome and annotation aids understanding of berry development for evergreen blueberry (Vaccinium darrowii).</title>
        <authorList>
            <person name="Yu J."/>
            <person name="Hulse-Kemp A.M."/>
            <person name="Babiker E."/>
            <person name="Staton M."/>
        </authorList>
    </citation>
    <scope>NUCLEOTIDE SEQUENCE [LARGE SCALE GENOMIC DNA]</scope>
    <source>
        <strain evidence="2">cv. NJ 8807/NJ 8810</strain>
        <tissue evidence="1">Young leaf</tissue>
    </source>
</reference>
<comment type="caution">
    <text evidence="1">The sequence shown here is derived from an EMBL/GenBank/DDBJ whole genome shotgun (WGS) entry which is preliminary data.</text>
</comment>
<keyword evidence="2" id="KW-1185">Reference proteome</keyword>
<proteinExistence type="predicted"/>
<evidence type="ECO:0000313" key="2">
    <source>
        <dbReference type="Proteomes" id="UP000828048"/>
    </source>
</evidence>
<organism evidence="1 2">
    <name type="scientific">Vaccinium darrowii</name>
    <dbReference type="NCBI Taxonomy" id="229202"/>
    <lineage>
        <taxon>Eukaryota</taxon>
        <taxon>Viridiplantae</taxon>
        <taxon>Streptophyta</taxon>
        <taxon>Embryophyta</taxon>
        <taxon>Tracheophyta</taxon>
        <taxon>Spermatophyta</taxon>
        <taxon>Magnoliopsida</taxon>
        <taxon>eudicotyledons</taxon>
        <taxon>Gunneridae</taxon>
        <taxon>Pentapetalae</taxon>
        <taxon>asterids</taxon>
        <taxon>Ericales</taxon>
        <taxon>Ericaceae</taxon>
        <taxon>Vaccinioideae</taxon>
        <taxon>Vaccinieae</taxon>
        <taxon>Vaccinium</taxon>
    </lineage>
</organism>
<gene>
    <name evidence="1" type="ORF">Vadar_002681</name>
</gene>